<feature type="domain" description="UBX" evidence="3">
    <location>
        <begin position="158"/>
        <end position="233"/>
    </location>
</feature>
<dbReference type="InterPro" id="IPR001012">
    <property type="entry name" value="UBX_dom"/>
</dbReference>
<reference evidence="4 5" key="1">
    <citation type="journal article" date="2021" name="Elife">
        <title>Chloroplast acquisition without the gene transfer in kleptoplastic sea slugs, Plakobranchus ocellatus.</title>
        <authorList>
            <person name="Maeda T."/>
            <person name="Takahashi S."/>
            <person name="Yoshida T."/>
            <person name="Shimamura S."/>
            <person name="Takaki Y."/>
            <person name="Nagai Y."/>
            <person name="Toyoda A."/>
            <person name="Suzuki Y."/>
            <person name="Arimoto A."/>
            <person name="Ishii H."/>
            <person name="Satoh N."/>
            <person name="Nishiyama T."/>
            <person name="Hasebe M."/>
            <person name="Maruyama T."/>
            <person name="Minagawa J."/>
            <person name="Obokata J."/>
            <person name="Shigenobu S."/>
        </authorList>
    </citation>
    <scope>NUCLEOTIDE SEQUENCE [LARGE SCALE GENOMIC DNA]</scope>
</reference>
<organism evidence="4 5">
    <name type="scientific">Elysia marginata</name>
    <dbReference type="NCBI Taxonomy" id="1093978"/>
    <lineage>
        <taxon>Eukaryota</taxon>
        <taxon>Metazoa</taxon>
        <taxon>Spiralia</taxon>
        <taxon>Lophotrochozoa</taxon>
        <taxon>Mollusca</taxon>
        <taxon>Gastropoda</taxon>
        <taxon>Heterobranchia</taxon>
        <taxon>Euthyneura</taxon>
        <taxon>Panpulmonata</taxon>
        <taxon>Sacoglossa</taxon>
        <taxon>Placobranchoidea</taxon>
        <taxon>Plakobranchidae</taxon>
        <taxon>Elysia</taxon>
    </lineage>
</organism>
<feature type="region of interest" description="Disordered" evidence="2">
    <location>
        <begin position="1"/>
        <end position="146"/>
    </location>
</feature>
<feature type="region of interest" description="Disordered" evidence="2">
    <location>
        <begin position="281"/>
        <end position="343"/>
    </location>
</feature>
<dbReference type="SMART" id="SM00166">
    <property type="entry name" value="UBX"/>
    <property type="match status" value="1"/>
</dbReference>
<evidence type="ECO:0000259" key="3">
    <source>
        <dbReference type="PROSITE" id="PS50033"/>
    </source>
</evidence>
<proteinExistence type="predicted"/>
<name>A0AAV4GK18_9GAST</name>
<dbReference type="PANTHER" id="PTHR46424">
    <property type="entry name" value="UBX DOMAIN-CONTAINING PROTEIN 4"/>
    <property type="match status" value="1"/>
</dbReference>
<evidence type="ECO:0000256" key="2">
    <source>
        <dbReference type="SAM" id="MobiDB-lite"/>
    </source>
</evidence>
<feature type="compositionally biased region" description="Low complexity" evidence="2">
    <location>
        <begin position="1"/>
        <end position="16"/>
    </location>
</feature>
<dbReference type="GO" id="GO:0005783">
    <property type="term" value="C:endoplasmic reticulum"/>
    <property type="evidence" value="ECO:0007669"/>
    <property type="project" value="TreeGrafter"/>
</dbReference>
<dbReference type="Pfam" id="PF00789">
    <property type="entry name" value="UBX"/>
    <property type="match status" value="1"/>
</dbReference>
<keyword evidence="5" id="KW-1185">Reference proteome</keyword>
<feature type="compositionally biased region" description="Polar residues" evidence="2">
    <location>
        <begin position="293"/>
        <end position="313"/>
    </location>
</feature>
<feature type="compositionally biased region" description="Basic and acidic residues" evidence="2">
    <location>
        <begin position="34"/>
        <end position="73"/>
    </location>
</feature>
<dbReference type="AlphaFoldDB" id="A0AAV4GK18"/>
<dbReference type="InterPro" id="IPR029071">
    <property type="entry name" value="Ubiquitin-like_domsf"/>
</dbReference>
<dbReference type="Proteomes" id="UP000762676">
    <property type="component" value="Unassembled WGS sequence"/>
</dbReference>
<dbReference type="EMBL" id="BMAT01012106">
    <property type="protein sequence ID" value="GFR86067.1"/>
    <property type="molecule type" value="Genomic_DNA"/>
</dbReference>
<comment type="caution">
    <text evidence="4">The sequence shown here is derived from an EMBL/GenBank/DDBJ whole genome shotgun (WGS) entry which is preliminary data.</text>
</comment>
<dbReference type="GO" id="GO:0036503">
    <property type="term" value="P:ERAD pathway"/>
    <property type="evidence" value="ECO:0007669"/>
    <property type="project" value="TreeGrafter"/>
</dbReference>
<sequence length="343" mass="38326">EETSSAAGATAAAESGTGSGDDTVESQASGGAESKAKLDERVDRAKDLIEQKRQEKMKKEAEDERRREIERRNIGQGVQKLREQQKQMELLEAKRELQKDKENDRIARQKVKEEIERDRAEKALKFNKQKQDRAQAEEEARKKKLAEKQAELAQEQSRRSDTARIQFRMADGSFLTQQFPATETFRTVQQFITQHLGSEVSLSTSFPRRTFTAEDEEKTLQELQLAPSAAILVIPRGQSSNSVRSSTDSVGLSSLSSLVLSPFVFIWNLLCSLFGLSGSSGSSSTAQRPSGSDTARTSNSQRRPASSPTSSRQEGAIKRFRNAEDDEDDEDRNTWNGNSTQQM</sequence>
<gene>
    <name evidence="4" type="ORF">ElyMa_006044000</name>
</gene>
<dbReference type="Gene3D" id="3.10.20.90">
    <property type="entry name" value="Phosphatidylinositol 3-kinase Catalytic Subunit, Chain A, domain 1"/>
    <property type="match status" value="1"/>
</dbReference>
<accession>A0AAV4GK18</accession>
<feature type="compositionally biased region" description="Basic and acidic residues" evidence="2">
    <location>
        <begin position="80"/>
        <end position="146"/>
    </location>
</feature>
<evidence type="ECO:0000313" key="4">
    <source>
        <dbReference type="EMBL" id="GFR86067.1"/>
    </source>
</evidence>
<protein>
    <recommendedName>
        <fullName evidence="1">UBX domain-containing protein 4</fullName>
    </recommendedName>
</protein>
<dbReference type="CDD" id="cd16117">
    <property type="entry name" value="UBX_UBXN4"/>
    <property type="match status" value="1"/>
</dbReference>
<dbReference type="SUPFAM" id="SSF54236">
    <property type="entry name" value="Ubiquitin-like"/>
    <property type="match status" value="1"/>
</dbReference>
<feature type="non-terminal residue" evidence="4">
    <location>
        <position position="1"/>
    </location>
</feature>
<evidence type="ECO:0000256" key="1">
    <source>
        <dbReference type="ARBA" id="ARBA00040925"/>
    </source>
</evidence>
<feature type="compositionally biased region" description="Low complexity" evidence="2">
    <location>
        <begin position="281"/>
        <end position="292"/>
    </location>
</feature>
<feature type="compositionally biased region" description="Polar residues" evidence="2">
    <location>
        <begin position="334"/>
        <end position="343"/>
    </location>
</feature>
<dbReference type="PROSITE" id="PS50033">
    <property type="entry name" value="UBX"/>
    <property type="match status" value="1"/>
</dbReference>
<evidence type="ECO:0000313" key="5">
    <source>
        <dbReference type="Proteomes" id="UP000762676"/>
    </source>
</evidence>
<dbReference type="PANTHER" id="PTHR46424:SF1">
    <property type="entry name" value="UBX DOMAIN-CONTAINING PROTEIN 4"/>
    <property type="match status" value="1"/>
</dbReference>